<organism evidence="2 3">
    <name type="scientific">Bizionia paragorgiae</name>
    <dbReference type="NCBI Taxonomy" id="283786"/>
    <lineage>
        <taxon>Bacteria</taxon>
        <taxon>Pseudomonadati</taxon>
        <taxon>Bacteroidota</taxon>
        <taxon>Flavobacteriia</taxon>
        <taxon>Flavobacteriales</taxon>
        <taxon>Flavobacteriaceae</taxon>
        <taxon>Bizionia</taxon>
    </lineage>
</organism>
<sequence length="313" mass="35201">MTIKMHYVIILCSLMLFTCSSNDEDNTANQSPTFPTFGPPIELTVNGLSFDAMEPFISPDSNYLFFNSLNDGINTKLYYATKINDSTFNFVGELAGANQTTSPQLNAVADLDANSNFYWTSTRDYPNNLNTLFHGIFNSGSVNNSTRVQGDFNMNTPGWLIMDHGISLDGNFLYFNNARFDDANCQGPCETTLGIAERVNPTTYNTLQNSATILQNINDPNFIYYAPCISSDNLELYYTRFLKGPISPNTVFEICVAIRPNSSATFSTPKVLFSETITNLIEAPTLTVDKRIMYYHQKTNDSHKIMMRYRNDL</sequence>
<evidence type="ECO:0000256" key="1">
    <source>
        <dbReference type="SAM" id="SignalP"/>
    </source>
</evidence>
<dbReference type="Proteomes" id="UP000198846">
    <property type="component" value="Unassembled WGS sequence"/>
</dbReference>
<keyword evidence="3" id="KW-1185">Reference proteome</keyword>
<dbReference type="Pfam" id="PF07676">
    <property type="entry name" value="PD40"/>
    <property type="match status" value="1"/>
</dbReference>
<feature type="chain" id="PRO_5011610325" evidence="1">
    <location>
        <begin position="24"/>
        <end position="313"/>
    </location>
</feature>
<feature type="signal peptide" evidence="1">
    <location>
        <begin position="1"/>
        <end position="23"/>
    </location>
</feature>
<accession>A0A1H4BZL6</accession>
<protein>
    <submittedName>
        <fullName evidence="2">WD40-like Beta Propeller Repeat</fullName>
    </submittedName>
</protein>
<gene>
    <name evidence="2" type="ORF">SAMN04487990_11724</name>
</gene>
<evidence type="ECO:0000313" key="2">
    <source>
        <dbReference type="EMBL" id="SEA53566.1"/>
    </source>
</evidence>
<dbReference type="RefSeq" id="WP_143034160.1">
    <property type="nucleotide sequence ID" value="NZ_FNQK01000017.1"/>
</dbReference>
<dbReference type="EMBL" id="FNQK01000017">
    <property type="protein sequence ID" value="SEA53566.1"/>
    <property type="molecule type" value="Genomic_DNA"/>
</dbReference>
<proteinExistence type="predicted"/>
<dbReference type="OrthoDB" id="1411638at2"/>
<reference evidence="2 3" key="1">
    <citation type="submission" date="2016-10" db="EMBL/GenBank/DDBJ databases">
        <authorList>
            <person name="de Groot N.N."/>
        </authorList>
    </citation>
    <scope>NUCLEOTIDE SEQUENCE [LARGE SCALE GENOMIC DNA]</scope>
    <source>
        <strain evidence="2 3">DSM 23842</strain>
    </source>
</reference>
<keyword evidence="1" id="KW-0732">Signal</keyword>
<dbReference type="AlphaFoldDB" id="A0A1H4BZL6"/>
<evidence type="ECO:0000313" key="3">
    <source>
        <dbReference type="Proteomes" id="UP000198846"/>
    </source>
</evidence>
<name>A0A1H4BZL6_BIZPA</name>
<dbReference type="InterPro" id="IPR011659">
    <property type="entry name" value="WD40"/>
</dbReference>